<keyword evidence="2" id="KW-0732">Signal</keyword>
<dbReference type="GO" id="GO:0005829">
    <property type="term" value="C:cytosol"/>
    <property type="evidence" value="ECO:0007669"/>
    <property type="project" value="TreeGrafter"/>
</dbReference>
<name>A0AAI9L152_PECCC</name>
<feature type="chain" id="PRO_5044707835" evidence="2">
    <location>
        <begin position="22"/>
        <end position="154"/>
    </location>
</feature>
<evidence type="ECO:0000313" key="4">
    <source>
        <dbReference type="EMBL" id="GLV69252.1"/>
    </source>
</evidence>
<dbReference type="GeneID" id="61349663"/>
<dbReference type="PANTHER" id="PTHR11803:SF58">
    <property type="entry name" value="PROTEIN HMF1-RELATED"/>
    <property type="match status" value="1"/>
</dbReference>
<dbReference type="CDD" id="cd00448">
    <property type="entry name" value="YjgF_YER057c_UK114_family"/>
    <property type="match status" value="1"/>
</dbReference>
<protein>
    <submittedName>
        <fullName evidence="4">Enamine deaminase RidA</fullName>
    </submittedName>
</protein>
<comment type="caution">
    <text evidence="4">The sequence shown here is derived from an EMBL/GenBank/DDBJ whole genome shotgun (WGS) entry which is preliminary data.</text>
</comment>
<dbReference type="SUPFAM" id="SSF55298">
    <property type="entry name" value="YjgF-like"/>
    <property type="match status" value="1"/>
</dbReference>
<reference evidence="3" key="1">
    <citation type="submission" date="2022-06" db="EMBL/GenBank/DDBJ databases">
        <title>Draft genome sequences of Pectobacterium carotovorum subsp. carotovorum str. NBRC12380.</title>
        <authorList>
            <person name="Wakabayashi Y."/>
            <person name="Kojima K."/>
        </authorList>
    </citation>
    <scope>NUCLEOTIDE SEQUENCE</scope>
    <source>
        <strain evidence="3">NBRC 12380</strain>
    </source>
</reference>
<proteinExistence type="inferred from homology"/>
<dbReference type="Proteomes" id="UP001165145">
    <property type="component" value="Unassembled WGS sequence"/>
</dbReference>
<feature type="signal peptide" evidence="2">
    <location>
        <begin position="1"/>
        <end position="21"/>
    </location>
</feature>
<organism evidence="4 6">
    <name type="scientific">Pectobacterium carotovorum subsp. carotovorum</name>
    <name type="common">Erwinia carotovora subsp. carotovora</name>
    <dbReference type="NCBI Taxonomy" id="555"/>
    <lineage>
        <taxon>Bacteria</taxon>
        <taxon>Pseudomonadati</taxon>
        <taxon>Pseudomonadota</taxon>
        <taxon>Gammaproteobacteria</taxon>
        <taxon>Enterobacterales</taxon>
        <taxon>Pectobacteriaceae</taxon>
        <taxon>Pectobacterium</taxon>
    </lineage>
</organism>
<comment type="similarity">
    <text evidence="1">Belongs to the RutC family.</text>
</comment>
<dbReference type="InterPro" id="IPR035959">
    <property type="entry name" value="RutC-like_sf"/>
</dbReference>
<accession>A0AAI9L152</accession>
<dbReference type="RefSeq" id="WP_010298840.1">
    <property type="nucleotide sequence ID" value="NZ_BRCK01000002.1"/>
</dbReference>
<dbReference type="EMBL" id="BRLF01000003">
    <property type="protein sequence ID" value="GKX46806.1"/>
    <property type="molecule type" value="Genomic_DNA"/>
</dbReference>
<evidence type="ECO:0000313" key="6">
    <source>
        <dbReference type="Proteomes" id="UP001165145"/>
    </source>
</evidence>
<dbReference type="InterPro" id="IPR006175">
    <property type="entry name" value="YjgF/YER057c/UK114"/>
</dbReference>
<dbReference type="GO" id="GO:0019239">
    <property type="term" value="F:deaminase activity"/>
    <property type="evidence" value="ECO:0007669"/>
    <property type="project" value="TreeGrafter"/>
</dbReference>
<evidence type="ECO:0000256" key="1">
    <source>
        <dbReference type="ARBA" id="ARBA00010552"/>
    </source>
</evidence>
<evidence type="ECO:0000313" key="3">
    <source>
        <dbReference type="EMBL" id="GKX46806.1"/>
    </source>
</evidence>
<evidence type="ECO:0000256" key="2">
    <source>
        <dbReference type="SAM" id="SignalP"/>
    </source>
</evidence>
<dbReference type="Gene3D" id="3.30.1330.40">
    <property type="entry name" value="RutC-like"/>
    <property type="match status" value="1"/>
</dbReference>
<evidence type="ECO:0000313" key="5">
    <source>
        <dbReference type="Proteomes" id="UP001058167"/>
    </source>
</evidence>
<dbReference type="Pfam" id="PF01042">
    <property type="entry name" value="Ribonuc_L-PSP"/>
    <property type="match status" value="1"/>
</dbReference>
<dbReference type="Proteomes" id="UP001058167">
    <property type="component" value="Unassembled WGS sequence"/>
</dbReference>
<sequence>MQLMKFLCAAMAFVAVESANAQSVTFSNPPGVAKPFGYSHVAVVPSGQRMVFVAGQLGFLPDGKMAGEPGDFRAQAHQAFQNVKTSLESVGATWENVVKINMYMTDAKNQIPVLREVRDSFVNTKTPPTSTTVEISKLVVEGALFEIEAVAIIP</sequence>
<reference evidence="4" key="2">
    <citation type="submission" date="2023-02" db="EMBL/GenBank/DDBJ databases">
        <title>Pectobacterium carotovorum subsp. carotovorum NBRC 12380.</title>
        <authorList>
            <person name="Ichikawa N."/>
            <person name="Sato H."/>
            <person name="Tonouchi N."/>
        </authorList>
    </citation>
    <scope>NUCLEOTIDE SEQUENCE</scope>
    <source>
        <strain evidence="4">NBRC 12380</strain>
    </source>
</reference>
<gene>
    <name evidence="4" type="ORF">Pcaca03_16960</name>
    <name evidence="3" type="ORF">SOASR016_15580</name>
</gene>
<dbReference type="EMBL" id="BSRL01000003">
    <property type="protein sequence ID" value="GLV69252.1"/>
    <property type="molecule type" value="Genomic_DNA"/>
</dbReference>
<keyword evidence="5" id="KW-1185">Reference proteome</keyword>
<dbReference type="AlphaFoldDB" id="A0AAI9L152"/>
<dbReference type="PANTHER" id="PTHR11803">
    <property type="entry name" value="2-IMINOBUTANOATE/2-IMINOPROPANOATE DEAMINASE RIDA"/>
    <property type="match status" value="1"/>
</dbReference>